<evidence type="ECO:0000313" key="2">
    <source>
        <dbReference type="EMBL" id="GEA82539.1"/>
    </source>
</evidence>
<dbReference type="AlphaFoldDB" id="A0A4Y3KDK2"/>
<feature type="compositionally biased region" description="Low complexity" evidence="1">
    <location>
        <begin position="30"/>
        <end position="40"/>
    </location>
</feature>
<name>A0A4Y3KDK2_CELUD</name>
<dbReference type="RefSeq" id="WP_141322319.1">
    <property type="nucleotide sequence ID" value="NZ_BJLP01000067.1"/>
</dbReference>
<sequence>MTEHDGADAQDAREVAGRPDEGPHERPSAADDVPAPSALPGRTERAWAKGLWLSMSRRDADTLPRSARA</sequence>
<proteinExistence type="predicted"/>
<dbReference type="Proteomes" id="UP000315842">
    <property type="component" value="Unassembled WGS sequence"/>
</dbReference>
<dbReference type="EMBL" id="BJLP01000067">
    <property type="protein sequence ID" value="GEA82539.1"/>
    <property type="molecule type" value="Genomic_DNA"/>
</dbReference>
<evidence type="ECO:0000313" key="3">
    <source>
        <dbReference type="Proteomes" id="UP000315842"/>
    </source>
</evidence>
<feature type="region of interest" description="Disordered" evidence="1">
    <location>
        <begin position="1"/>
        <end position="69"/>
    </location>
</feature>
<accession>A0A4Y3KDK2</accession>
<feature type="compositionally biased region" description="Basic and acidic residues" evidence="1">
    <location>
        <begin position="1"/>
        <end position="29"/>
    </location>
</feature>
<reference evidence="2 3" key="1">
    <citation type="submission" date="2019-06" db="EMBL/GenBank/DDBJ databases">
        <title>Whole genome shotgun sequence of Cellulomonas uda NBRC 3747.</title>
        <authorList>
            <person name="Hosoyama A."/>
            <person name="Uohara A."/>
            <person name="Ohji S."/>
            <person name="Ichikawa N."/>
        </authorList>
    </citation>
    <scope>NUCLEOTIDE SEQUENCE [LARGE SCALE GENOMIC DNA]</scope>
    <source>
        <strain evidence="2 3">NBRC 3747</strain>
    </source>
</reference>
<evidence type="ECO:0000256" key="1">
    <source>
        <dbReference type="SAM" id="MobiDB-lite"/>
    </source>
</evidence>
<comment type="caution">
    <text evidence="2">The sequence shown here is derived from an EMBL/GenBank/DDBJ whole genome shotgun (WGS) entry which is preliminary data.</text>
</comment>
<keyword evidence="3" id="KW-1185">Reference proteome</keyword>
<gene>
    <name evidence="2" type="ORF">CUD01_29830</name>
</gene>
<organism evidence="2 3">
    <name type="scientific">Cellulomonas uda</name>
    <dbReference type="NCBI Taxonomy" id="1714"/>
    <lineage>
        <taxon>Bacteria</taxon>
        <taxon>Bacillati</taxon>
        <taxon>Actinomycetota</taxon>
        <taxon>Actinomycetes</taxon>
        <taxon>Micrococcales</taxon>
        <taxon>Cellulomonadaceae</taxon>
        <taxon>Cellulomonas</taxon>
    </lineage>
</organism>
<protein>
    <submittedName>
        <fullName evidence="2">Uncharacterized protein</fullName>
    </submittedName>
</protein>